<keyword evidence="3" id="KW-1185">Reference proteome</keyword>
<feature type="transmembrane region" description="Helical" evidence="1">
    <location>
        <begin position="12"/>
        <end position="32"/>
    </location>
</feature>
<accession>A0ABY1R5D5</accession>
<protein>
    <submittedName>
        <fullName evidence="2">Uncharacterized protein</fullName>
    </submittedName>
</protein>
<name>A0ABY1R5D5_9FLAO</name>
<evidence type="ECO:0000313" key="2">
    <source>
        <dbReference type="EMBL" id="SMP93980.1"/>
    </source>
</evidence>
<gene>
    <name evidence="2" type="ORF">SAMN05421679_105213</name>
</gene>
<keyword evidence="1" id="KW-1133">Transmembrane helix</keyword>
<reference evidence="2 3" key="1">
    <citation type="submission" date="2017-05" db="EMBL/GenBank/DDBJ databases">
        <authorList>
            <person name="Varghese N."/>
            <person name="Submissions S."/>
        </authorList>
    </citation>
    <scope>NUCLEOTIDE SEQUENCE [LARGE SCALE GENOMIC DNA]</scope>
    <source>
        <strain evidence="2 3">DSM 18015</strain>
    </source>
</reference>
<keyword evidence="1" id="KW-0472">Membrane</keyword>
<comment type="caution">
    <text evidence="2">The sequence shown here is derived from an EMBL/GenBank/DDBJ whole genome shotgun (WGS) entry which is preliminary data.</text>
</comment>
<keyword evidence="1" id="KW-0812">Transmembrane</keyword>
<dbReference type="EMBL" id="FXUO01000005">
    <property type="protein sequence ID" value="SMP93980.1"/>
    <property type="molecule type" value="Genomic_DNA"/>
</dbReference>
<organism evidence="2 3">
    <name type="scientific">Epilithonimonas pallida</name>
    <dbReference type="NCBI Taxonomy" id="373671"/>
    <lineage>
        <taxon>Bacteria</taxon>
        <taxon>Pseudomonadati</taxon>
        <taxon>Bacteroidota</taxon>
        <taxon>Flavobacteriia</taxon>
        <taxon>Flavobacteriales</taxon>
        <taxon>Weeksellaceae</taxon>
        <taxon>Chryseobacterium group</taxon>
        <taxon>Epilithonimonas</taxon>
    </lineage>
</organism>
<evidence type="ECO:0000313" key="3">
    <source>
        <dbReference type="Proteomes" id="UP001158050"/>
    </source>
</evidence>
<dbReference type="Proteomes" id="UP001158050">
    <property type="component" value="Unassembled WGS sequence"/>
</dbReference>
<proteinExistence type="predicted"/>
<sequence length="145" mass="17116">MGLFKIVLNEIFHNFVIVKKLISILLLSLYLVSTTELYQLLKMPLLIEHYFQHKNLNSEMSFTAFLKMHYDHPVKDNDYDQDQKLPFVSHASPLSVVFTVNPILDLHCIEKVYNPIGIKQILYENVLYNKEILNSIWEPPKFYQS</sequence>
<evidence type="ECO:0000256" key="1">
    <source>
        <dbReference type="SAM" id="Phobius"/>
    </source>
</evidence>